<feature type="coiled-coil region" evidence="2">
    <location>
        <begin position="358"/>
        <end position="392"/>
    </location>
</feature>
<comment type="similarity">
    <text evidence="1">Belongs to the initiator RepB protein family.</text>
</comment>
<evidence type="ECO:0000256" key="2">
    <source>
        <dbReference type="SAM" id="Coils"/>
    </source>
</evidence>
<keyword evidence="5" id="KW-1185">Reference proteome</keyword>
<sequence>MKKKKPIISGDSEQKANKMIKLVKQANGLIEARYNFSIWEMRLFKTMISLIKPEDQEFKKTIVPIKEVLDEYEIGTSGFAYGLVKEAYKNLKKRFVYVPYVNDEGQKRLQIMPLFTLIDIPLEIRDSKDSYLILKFNDELKPFLLQVQNRYTLYDPIILKNIDSSYTVRIYELLKEYEFRGEAKIDLEEFREMIGAKEYDEDFNVIKDTFKVWQDLKRYVIMPAHSEINQKTDICFEFEPLYENKVGKGRKPVNGIHLKEIRQNPNRKSSTPKRANKKSNNTIIDIESIEEVDTDFQEVFSLVKEYVSETNVKKWLKELPKEQVIKGIQYTINYIQAGNKVKNIGGMLNTMVQTPNLFDKYEEKKTKVKKEAKRQEDKVEKVAEKKQELQKVWMEFKTKEHELEQRLFEQDPSLKQKLLDKIQANSFYDHKKSLEENLKRESIQGLWVGNLMIMFQEYSDLTKYYDARIKMIRDELVVLGHRE</sequence>
<dbReference type="SUPFAM" id="SSF46785">
    <property type="entry name" value="Winged helix' DNA-binding domain"/>
    <property type="match status" value="2"/>
</dbReference>
<protein>
    <submittedName>
        <fullName evidence="4">Replication initiation protein</fullName>
    </submittedName>
</protein>
<evidence type="ECO:0000313" key="4">
    <source>
        <dbReference type="EMBL" id="MDI9867570.1"/>
    </source>
</evidence>
<dbReference type="Gene3D" id="1.10.10.10">
    <property type="entry name" value="Winged helix-like DNA-binding domain superfamily/Winged helix DNA-binding domain"/>
    <property type="match status" value="2"/>
</dbReference>
<evidence type="ECO:0000259" key="3">
    <source>
        <dbReference type="Pfam" id="PF01051"/>
    </source>
</evidence>
<reference evidence="4 5" key="1">
    <citation type="submission" date="2023-05" db="EMBL/GenBank/DDBJ databases">
        <title>Novel species of genus Flectobacillus isolated from stream in China.</title>
        <authorList>
            <person name="Lu H."/>
        </authorList>
    </citation>
    <scope>NUCLEOTIDE SEQUENCE [LARGE SCALE GENOMIC DNA]</scope>
    <source>
        <strain evidence="4 5">DC10W</strain>
    </source>
</reference>
<dbReference type="InterPro" id="IPR000525">
    <property type="entry name" value="Initiator_Rep_WH1"/>
</dbReference>
<comment type="caution">
    <text evidence="4">The sequence shown here is derived from an EMBL/GenBank/DDBJ whole genome shotgun (WGS) entry which is preliminary data.</text>
</comment>
<dbReference type="InterPro" id="IPR036390">
    <property type="entry name" value="WH_DNA-bd_sf"/>
</dbReference>
<dbReference type="InterPro" id="IPR036388">
    <property type="entry name" value="WH-like_DNA-bd_sf"/>
</dbReference>
<evidence type="ECO:0000313" key="5">
    <source>
        <dbReference type="Proteomes" id="UP001236569"/>
    </source>
</evidence>
<dbReference type="Proteomes" id="UP001236569">
    <property type="component" value="Unassembled WGS sequence"/>
</dbReference>
<gene>
    <name evidence="4" type="ORF">QM480_24710</name>
</gene>
<name>A0ABT6YVK8_9BACT</name>
<feature type="domain" description="Initiator Rep protein WH1" evidence="3">
    <location>
        <begin position="23"/>
        <end position="175"/>
    </location>
</feature>
<accession>A0ABT6YVK8</accession>
<keyword evidence="2" id="KW-0175">Coiled coil</keyword>
<dbReference type="RefSeq" id="WP_283372196.1">
    <property type="nucleotide sequence ID" value="NZ_JASHID010000036.1"/>
</dbReference>
<proteinExistence type="inferred from homology"/>
<dbReference type="Pfam" id="PF21205">
    <property type="entry name" value="Rep3_C"/>
    <property type="match status" value="1"/>
</dbReference>
<organism evidence="4 5">
    <name type="scientific">Flectobacillus longus</name>
    <dbReference type="NCBI Taxonomy" id="2984207"/>
    <lineage>
        <taxon>Bacteria</taxon>
        <taxon>Pseudomonadati</taxon>
        <taxon>Bacteroidota</taxon>
        <taxon>Cytophagia</taxon>
        <taxon>Cytophagales</taxon>
        <taxon>Flectobacillaceae</taxon>
        <taxon>Flectobacillus</taxon>
    </lineage>
</organism>
<evidence type="ECO:0000256" key="1">
    <source>
        <dbReference type="ARBA" id="ARBA00038283"/>
    </source>
</evidence>
<dbReference type="EMBL" id="JASHID010000036">
    <property type="protein sequence ID" value="MDI9867570.1"/>
    <property type="molecule type" value="Genomic_DNA"/>
</dbReference>
<dbReference type="Pfam" id="PF01051">
    <property type="entry name" value="Rep3_N"/>
    <property type="match status" value="1"/>
</dbReference>